<evidence type="ECO:0000313" key="1">
    <source>
        <dbReference type="EMBL" id="EST42954.1"/>
    </source>
</evidence>
<reference evidence="2" key="2">
    <citation type="submission" date="2020-12" db="EMBL/GenBank/DDBJ databases">
        <title>New Spironucleus salmonicida genome in near-complete chromosomes.</title>
        <authorList>
            <person name="Xu F."/>
            <person name="Kurt Z."/>
            <person name="Jimenez-Gonzalez A."/>
            <person name="Astvaldsson A."/>
            <person name="Andersson J.O."/>
            <person name="Svard S.G."/>
        </authorList>
    </citation>
    <scope>NUCLEOTIDE SEQUENCE</scope>
    <source>
        <strain evidence="2">ATCC 50377</strain>
    </source>
</reference>
<organism evidence="1">
    <name type="scientific">Spironucleus salmonicida</name>
    <dbReference type="NCBI Taxonomy" id="348837"/>
    <lineage>
        <taxon>Eukaryota</taxon>
        <taxon>Metamonada</taxon>
        <taxon>Diplomonadida</taxon>
        <taxon>Hexamitidae</taxon>
        <taxon>Hexamitinae</taxon>
        <taxon>Spironucleus</taxon>
    </lineage>
</organism>
<reference evidence="1 2" key="1">
    <citation type="journal article" date="2014" name="PLoS Genet.">
        <title>The Genome of Spironucleus salmonicida Highlights a Fish Pathogen Adapted to Fluctuating Environments.</title>
        <authorList>
            <person name="Xu F."/>
            <person name="Jerlstrom-Hultqvist J."/>
            <person name="Einarsson E."/>
            <person name="Astvaldsson A."/>
            <person name="Svard S.G."/>
            <person name="Andersson J.O."/>
        </authorList>
    </citation>
    <scope>NUCLEOTIDE SEQUENCE</scope>
    <source>
        <strain evidence="2">ATCC 50377</strain>
    </source>
</reference>
<name>V6LQB8_9EUKA</name>
<dbReference type="VEuPathDB" id="GiardiaDB:SS50377_25084"/>
<keyword evidence="3" id="KW-1185">Reference proteome</keyword>
<evidence type="ECO:0000313" key="2">
    <source>
        <dbReference type="EMBL" id="KAH0572969.1"/>
    </source>
</evidence>
<sequence length="100" mass="11428">MKKIKQKNSSMKRQAYSLLTQICNIKNELNIKNILPPVHMAINEPFSARQLNLQKKANTQTTISLNLSSSDDDWLQEVSHNIDGDSKGQQTFTFTFESDQ</sequence>
<accession>V6LQB8</accession>
<evidence type="ECO:0000313" key="3">
    <source>
        <dbReference type="Proteomes" id="UP000018208"/>
    </source>
</evidence>
<dbReference type="AlphaFoldDB" id="V6LQB8"/>
<gene>
    <name evidence="1" type="ORF">SS50377_17403</name>
    <name evidence="2" type="ORF">SS50377_25084</name>
</gene>
<protein>
    <submittedName>
        <fullName evidence="1">Uncharacterized protein</fullName>
    </submittedName>
</protein>
<dbReference type="EMBL" id="KI546150">
    <property type="protein sequence ID" value="EST42954.1"/>
    <property type="molecule type" value="Genomic_DNA"/>
</dbReference>
<dbReference type="EMBL" id="AUWU02000005">
    <property type="protein sequence ID" value="KAH0572969.1"/>
    <property type="molecule type" value="Genomic_DNA"/>
</dbReference>
<proteinExistence type="predicted"/>
<dbReference type="Proteomes" id="UP000018208">
    <property type="component" value="Unassembled WGS sequence"/>
</dbReference>